<accession>A0ABS3PUD4</accession>
<name>A0ABS3PUD4_9FLAO</name>
<evidence type="ECO:0000313" key="1">
    <source>
        <dbReference type="EMBL" id="MBO1882944.1"/>
    </source>
</evidence>
<gene>
    <name evidence="1" type="ORF">J4N46_00470</name>
</gene>
<keyword evidence="2" id="KW-1185">Reference proteome</keyword>
<protein>
    <submittedName>
        <fullName evidence="1">Uncharacterized protein</fullName>
    </submittedName>
</protein>
<sequence>MKKEAQELLRIIKFLRRNNVNIVAEIYMNKVPNIIVAHLADRVQRYHSQYNNNELSWINFICSLDTDNLNILAEYVFNKQ</sequence>
<dbReference type="Proteomes" id="UP000681610">
    <property type="component" value="Unassembled WGS sequence"/>
</dbReference>
<proteinExistence type="predicted"/>
<reference evidence="1 2" key="1">
    <citation type="submission" date="2021-03" db="EMBL/GenBank/DDBJ databases">
        <title>Isolation and description of Capnocytophaga bilenii sp. nov., a novel Capnocytophaga species, isolated from a gingivitis subject.</title>
        <authorList>
            <person name="Antezack A."/>
            <person name="Monnet-Corti V."/>
            <person name="La Scola B."/>
        </authorList>
    </citation>
    <scope>NUCLEOTIDE SEQUENCE [LARGE SCALE GENOMIC DNA]</scope>
    <source>
        <strain evidence="1 2">Marseille-Q4570</strain>
    </source>
</reference>
<dbReference type="EMBL" id="JAGDYP010000001">
    <property type="protein sequence ID" value="MBO1882944.1"/>
    <property type="molecule type" value="Genomic_DNA"/>
</dbReference>
<evidence type="ECO:0000313" key="2">
    <source>
        <dbReference type="Proteomes" id="UP000681610"/>
    </source>
</evidence>
<comment type="caution">
    <text evidence="1">The sequence shown here is derived from an EMBL/GenBank/DDBJ whole genome shotgun (WGS) entry which is preliminary data.</text>
</comment>
<organism evidence="1 2">
    <name type="scientific">Capnocytophaga bilenii</name>
    <dbReference type="NCBI Taxonomy" id="2819369"/>
    <lineage>
        <taxon>Bacteria</taxon>
        <taxon>Pseudomonadati</taxon>
        <taxon>Bacteroidota</taxon>
        <taxon>Flavobacteriia</taxon>
        <taxon>Flavobacteriales</taxon>
        <taxon>Flavobacteriaceae</taxon>
        <taxon>Capnocytophaga</taxon>
    </lineage>
</organism>